<dbReference type="AlphaFoldDB" id="A0A916QKZ9"/>
<evidence type="ECO:0000256" key="1">
    <source>
        <dbReference type="ARBA" id="ARBA00022737"/>
    </source>
</evidence>
<keyword evidence="1" id="KW-0677">Repeat</keyword>
<comment type="caution">
    <text evidence="6">The sequence shown here is derived from an EMBL/GenBank/DDBJ whole genome shotgun (WGS) entry which is preliminary data.</text>
</comment>
<dbReference type="InterPro" id="IPR036634">
    <property type="entry name" value="PRD_sf"/>
</dbReference>
<reference evidence="6" key="1">
    <citation type="submission" date="2020-08" db="EMBL/GenBank/DDBJ databases">
        <title>Taxonomic study for Lactobacillus species isolated from hardwood bark.</title>
        <authorList>
            <person name="Tohno M."/>
            <person name="Tanizawa Y."/>
        </authorList>
    </citation>
    <scope>NUCLEOTIDE SEQUENCE</scope>
    <source>
        <strain evidence="6">B40</strain>
    </source>
</reference>
<dbReference type="RefSeq" id="WP_212781103.1">
    <property type="nucleotide sequence ID" value="NZ_BMAY01000010.1"/>
</dbReference>
<evidence type="ECO:0000313" key="6">
    <source>
        <dbReference type="EMBL" id="GFZ27411.1"/>
    </source>
</evidence>
<dbReference type="InterPro" id="IPR016152">
    <property type="entry name" value="PTrfase/Anion_transptr"/>
</dbReference>
<dbReference type="InterPro" id="IPR050661">
    <property type="entry name" value="BglG_antiterminators"/>
</dbReference>
<dbReference type="PROSITE" id="PS51372">
    <property type="entry name" value="PRD_2"/>
    <property type="match status" value="1"/>
</dbReference>
<evidence type="ECO:0000256" key="2">
    <source>
        <dbReference type="ARBA" id="ARBA00023015"/>
    </source>
</evidence>
<sequence length="608" mass="70537">MNNALFSIVKLLIENGPLTTDEIAFYENVSTRTITNRIGDLQNILDPVAEIERRGNTYSLVIHDYARFVKLESSFLKEKLDLNDPETRRAYISLELIKHIDYVSYDELADLTLLDKRAISKYLKEIEVYFSKYGVKIDVRPRKGLKLEISQPWMILTCVRNIFANNPKFMDFEKLEAYKKQLNNCQLSVHLRKSIAHNLLALDFVRIYRGKVQKFNPNFTPLWDMEELNTVDKAIRQIFPDIENGEMEFVLSPLNLEKNKFLDSSRTNQKFEELHQLVIDFINQTLRGYNIRPEGFYEKIKWHLLFLVNRSLVQEPVTDVLPNNIAEKYPISLDAVLKLKKRIENNYDVTVSSKEIDYLVIYVEMLLQDADIERNHKIINIALIGNMRHSVVEFIEAELKRVFPDYQLDKYSSVDELHKTGKKYAFIISQFPFRYEDTPVVSINSIFKKNVISKIAAVTEISRSIDEGRLLVTIDHLAEPNYTKAVVQLIEKQIKCGYVDRSFLDAIKARETQNVVHNRIAMPHASDSSGRKRVLLSFGVPDKKMSFNNLPVDLIALIAIPDKIDDDLVEVASQVYDLIPMISQDPTLFENITQYQSERPFIQILEGV</sequence>
<evidence type="ECO:0000259" key="5">
    <source>
        <dbReference type="PROSITE" id="PS51372"/>
    </source>
</evidence>
<evidence type="ECO:0000259" key="4">
    <source>
        <dbReference type="PROSITE" id="PS51094"/>
    </source>
</evidence>
<keyword evidence="7" id="KW-1185">Reference proteome</keyword>
<feature type="domain" description="PTS EIIA type-2" evidence="4">
    <location>
        <begin position="463"/>
        <end position="608"/>
    </location>
</feature>
<dbReference type="PROSITE" id="PS51094">
    <property type="entry name" value="PTS_EIIA_TYPE_2"/>
    <property type="match status" value="1"/>
</dbReference>
<name>A0A916QKZ9_9LACO</name>
<dbReference type="Gene3D" id="1.10.1790.10">
    <property type="entry name" value="PRD domain"/>
    <property type="match status" value="1"/>
</dbReference>
<dbReference type="Proteomes" id="UP000677218">
    <property type="component" value="Unassembled WGS sequence"/>
</dbReference>
<organism evidence="6 7">
    <name type="scientific">Lactobacillus corticis</name>
    <dbReference type="NCBI Taxonomy" id="2201249"/>
    <lineage>
        <taxon>Bacteria</taxon>
        <taxon>Bacillati</taxon>
        <taxon>Bacillota</taxon>
        <taxon>Bacilli</taxon>
        <taxon>Lactobacillales</taxon>
        <taxon>Lactobacillaceae</taxon>
        <taxon>Lactobacillus</taxon>
    </lineage>
</organism>
<dbReference type="Pfam" id="PF00874">
    <property type="entry name" value="PRD"/>
    <property type="match status" value="1"/>
</dbReference>
<feature type="domain" description="PRD" evidence="5">
    <location>
        <begin position="269"/>
        <end position="373"/>
    </location>
</feature>
<dbReference type="PANTHER" id="PTHR30185">
    <property type="entry name" value="CRYPTIC BETA-GLUCOSIDE BGL OPERON ANTITERMINATOR"/>
    <property type="match status" value="1"/>
</dbReference>
<dbReference type="PANTHER" id="PTHR30185:SF18">
    <property type="entry name" value="TRANSCRIPTIONAL REGULATOR MTLR"/>
    <property type="match status" value="1"/>
</dbReference>
<keyword evidence="2" id="KW-0805">Transcription regulation</keyword>
<accession>A0A916QKZ9</accession>
<evidence type="ECO:0000313" key="7">
    <source>
        <dbReference type="Proteomes" id="UP000677218"/>
    </source>
</evidence>
<proteinExistence type="predicted"/>
<keyword evidence="3" id="KW-0804">Transcription</keyword>
<dbReference type="Gene3D" id="3.40.930.10">
    <property type="entry name" value="Mannitol-specific EII, Chain A"/>
    <property type="match status" value="1"/>
</dbReference>
<dbReference type="InterPro" id="IPR002178">
    <property type="entry name" value="PTS_EIIA_type-2_dom"/>
</dbReference>
<dbReference type="InterPro" id="IPR011608">
    <property type="entry name" value="PRD"/>
</dbReference>
<gene>
    <name evidence="6" type="ORF">LCB40_12910</name>
</gene>
<dbReference type="SUPFAM" id="SSF63520">
    <property type="entry name" value="PTS-regulatory domain, PRD"/>
    <property type="match status" value="1"/>
</dbReference>
<dbReference type="EMBL" id="BMAY01000010">
    <property type="protein sequence ID" value="GFZ27411.1"/>
    <property type="molecule type" value="Genomic_DNA"/>
</dbReference>
<dbReference type="GO" id="GO:0006355">
    <property type="term" value="P:regulation of DNA-templated transcription"/>
    <property type="evidence" value="ECO:0007669"/>
    <property type="project" value="InterPro"/>
</dbReference>
<dbReference type="SUPFAM" id="SSF55804">
    <property type="entry name" value="Phoshotransferase/anion transport protein"/>
    <property type="match status" value="1"/>
</dbReference>
<evidence type="ECO:0000256" key="3">
    <source>
        <dbReference type="ARBA" id="ARBA00023163"/>
    </source>
</evidence>
<protein>
    <submittedName>
        <fullName evidence="6">Sorbitol operon transcription regulator</fullName>
    </submittedName>
</protein>